<organism evidence="1 2">
    <name type="scientific">Parelaphostrongylus tenuis</name>
    <name type="common">Meningeal worm</name>
    <dbReference type="NCBI Taxonomy" id="148309"/>
    <lineage>
        <taxon>Eukaryota</taxon>
        <taxon>Metazoa</taxon>
        <taxon>Ecdysozoa</taxon>
        <taxon>Nematoda</taxon>
        <taxon>Chromadorea</taxon>
        <taxon>Rhabditida</taxon>
        <taxon>Rhabditina</taxon>
        <taxon>Rhabditomorpha</taxon>
        <taxon>Strongyloidea</taxon>
        <taxon>Metastrongylidae</taxon>
        <taxon>Parelaphostrongylus</taxon>
    </lineage>
</organism>
<gene>
    <name evidence="1" type="ORF">KIN20_033856</name>
</gene>
<comment type="caution">
    <text evidence="1">The sequence shown here is derived from an EMBL/GenBank/DDBJ whole genome shotgun (WGS) entry which is preliminary data.</text>
</comment>
<protein>
    <submittedName>
        <fullName evidence="1">Uncharacterized protein</fullName>
    </submittedName>
</protein>
<dbReference type="Proteomes" id="UP001196413">
    <property type="component" value="Unassembled WGS sequence"/>
</dbReference>
<evidence type="ECO:0000313" key="2">
    <source>
        <dbReference type="Proteomes" id="UP001196413"/>
    </source>
</evidence>
<accession>A0AAD5WIS3</accession>
<evidence type="ECO:0000313" key="1">
    <source>
        <dbReference type="EMBL" id="KAJ1371827.1"/>
    </source>
</evidence>
<dbReference type="EMBL" id="JAHQIW010007048">
    <property type="protein sequence ID" value="KAJ1371827.1"/>
    <property type="molecule type" value="Genomic_DNA"/>
</dbReference>
<reference evidence="1" key="1">
    <citation type="submission" date="2021-06" db="EMBL/GenBank/DDBJ databases">
        <title>Parelaphostrongylus tenuis whole genome reference sequence.</title>
        <authorList>
            <person name="Garwood T.J."/>
            <person name="Larsen P.A."/>
            <person name="Fountain-Jones N.M."/>
            <person name="Garbe J.R."/>
            <person name="Macchietto M.G."/>
            <person name="Kania S.A."/>
            <person name="Gerhold R.W."/>
            <person name="Richards J.E."/>
            <person name="Wolf T.M."/>
        </authorList>
    </citation>
    <scope>NUCLEOTIDE SEQUENCE</scope>
    <source>
        <strain evidence="1">MNPRO001-30</strain>
        <tissue evidence="1">Meninges</tissue>
    </source>
</reference>
<dbReference type="AlphaFoldDB" id="A0AAD5WIS3"/>
<proteinExistence type="predicted"/>
<sequence length="105" mass="11991">MIALRRSNGATTASRKAMEEIVDDYYLYVLNNDVLLPLHEIRDYEFVLIDSLVEELCGVRREALHSRVVYPNVYIPSPESEWSGLLRSKTSSEPNGIVQIIHVNT</sequence>
<name>A0AAD5WIS3_PARTN</name>
<keyword evidence="2" id="KW-1185">Reference proteome</keyword>